<evidence type="ECO:0000259" key="7">
    <source>
        <dbReference type="SMART" id="SM00925"/>
    </source>
</evidence>
<dbReference type="GO" id="GO:0009254">
    <property type="term" value="P:peptidoglycan turnover"/>
    <property type="evidence" value="ECO:0007669"/>
    <property type="project" value="InterPro"/>
</dbReference>
<dbReference type="CDD" id="cd14485">
    <property type="entry name" value="mltA_like_LT_A"/>
    <property type="match status" value="1"/>
</dbReference>
<dbReference type="Pfam" id="PF03562">
    <property type="entry name" value="MltA"/>
    <property type="match status" value="1"/>
</dbReference>
<gene>
    <name evidence="8" type="ORF">IAC77_04140</name>
</gene>
<keyword evidence="6" id="KW-0732">Signal</keyword>
<evidence type="ECO:0000256" key="4">
    <source>
        <dbReference type="ARBA" id="ARBA00023316"/>
    </source>
</evidence>
<feature type="domain" description="Lytic transglycosylase MltA" evidence="7">
    <location>
        <begin position="135"/>
        <end position="264"/>
    </location>
</feature>
<dbReference type="Pfam" id="PF06725">
    <property type="entry name" value="3D"/>
    <property type="match status" value="1"/>
</dbReference>
<dbReference type="InterPro" id="IPR026044">
    <property type="entry name" value="MltA"/>
</dbReference>
<organism evidence="8 9">
    <name type="scientific">Candidatus Enterousia excrementavium</name>
    <dbReference type="NCBI Taxonomy" id="2840789"/>
    <lineage>
        <taxon>Bacteria</taxon>
        <taxon>Pseudomonadati</taxon>
        <taxon>Pseudomonadota</taxon>
        <taxon>Alphaproteobacteria</taxon>
        <taxon>Candidatus Enterousia</taxon>
    </lineage>
</organism>
<protein>
    <recommendedName>
        <fullName evidence="2">peptidoglycan lytic exotransglycosylase</fullName>
        <ecNumber evidence="2">4.2.2.n1</ecNumber>
    </recommendedName>
    <alternativeName>
        <fullName evidence="5">Murein hydrolase A</fullName>
    </alternativeName>
</protein>
<keyword evidence="3" id="KW-0456">Lyase</keyword>
<dbReference type="GO" id="GO:0008933">
    <property type="term" value="F:peptidoglycan lytic transglycosylase activity"/>
    <property type="evidence" value="ECO:0007669"/>
    <property type="project" value="TreeGrafter"/>
</dbReference>
<dbReference type="Proteomes" id="UP000721442">
    <property type="component" value="Unassembled WGS sequence"/>
</dbReference>
<evidence type="ECO:0000313" key="8">
    <source>
        <dbReference type="EMBL" id="MBO8407619.1"/>
    </source>
</evidence>
<comment type="caution">
    <text evidence="8">The sequence shown here is derived from an EMBL/GenBank/DDBJ whole genome shotgun (WGS) entry which is preliminary data.</text>
</comment>
<sequence length="366" mass="41025">MIHCAKRVIFRILTAVICAISLASCDLSTPTHSGDNSVIPSNLKRVSYDELPGWRDDDVRYALQAFRNSCRAKIQFSGRVVPDMALFAEKCRMLPSASADVATIRAWFESNFQPYQIFDDNGGDTGIYTGYYSPIIPGCRTKTAQCNEPLMGVPTDGRNYKGVPKQQIVEQQIGRPLYWANIVDVQNIQIQGSGMLQLADGTMVKLNFAAVNDLPFKSIGEQLRARGIRPPNGYSADAVWQYLKQNPTLAREVIYNNPRYVYFYESVPPDVIGKLGTPLSKIRSIAMDDNIYTLGLPVYISTNLSDGRPFRRLMIAQDTGSAIRGWIRADIFFGKGDEAYQFAHGQHAKGKMYILMPKEYTYVKPD</sequence>
<dbReference type="InterPro" id="IPR036908">
    <property type="entry name" value="RlpA-like_sf"/>
</dbReference>
<feature type="chain" id="PRO_5037795615" description="peptidoglycan lytic exotransglycosylase" evidence="6">
    <location>
        <begin position="34"/>
        <end position="366"/>
    </location>
</feature>
<dbReference type="AlphaFoldDB" id="A0A940DFQ8"/>
<evidence type="ECO:0000256" key="1">
    <source>
        <dbReference type="ARBA" id="ARBA00001420"/>
    </source>
</evidence>
<name>A0A940DFQ8_9PROT</name>
<dbReference type="SUPFAM" id="SSF50685">
    <property type="entry name" value="Barwin-like endoglucanases"/>
    <property type="match status" value="1"/>
</dbReference>
<feature type="signal peptide" evidence="6">
    <location>
        <begin position="1"/>
        <end position="33"/>
    </location>
</feature>
<evidence type="ECO:0000256" key="6">
    <source>
        <dbReference type="SAM" id="SignalP"/>
    </source>
</evidence>
<dbReference type="GO" id="GO:0009253">
    <property type="term" value="P:peptidoglycan catabolic process"/>
    <property type="evidence" value="ECO:0007669"/>
    <property type="project" value="TreeGrafter"/>
</dbReference>
<reference evidence="8" key="1">
    <citation type="submission" date="2020-10" db="EMBL/GenBank/DDBJ databases">
        <authorList>
            <person name="Gilroy R."/>
        </authorList>
    </citation>
    <scope>NUCLEOTIDE SEQUENCE</scope>
    <source>
        <strain evidence="8">B1-16210</strain>
    </source>
</reference>
<accession>A0A940DFQ8</accession>
<dbReference type="EC" id="4.2.2.n1" evidence="2"/>
<dbReference type="InterPro" id="IPR005300">
    <property type="entry name" value="MltA_B"/>
</dbReference>
<dbReference type="InterPro" id="IPR010611">
    <property type="entry name" value="3D_dom"/>
</dbReference>
<dbReference type="GO" id="GO:0071555">
    <property type="term" value="P:cell wall organization"/>
    <property type="evidence" value="ECO:0007669"/>
    <property type="project" value="UniProtKB-KW"/>
</dbReference>
<dbReference type="EMBL" id="JADINE010000051">
    <property type="protein sequence ID" value="MBO8407619.1"/>
    <property type="molecule type" value="Genomic_DNA"/>
</dbReference>
<dbReference type="PANTHER" id="PTHR30124:SF0">
    <property type="entry name" value="MEMBRANE-BOUND LYTIC MUREIN TRANSGLYCOSYLASE A"/>
    <property type="match status" value="1"/>
</dbReference>
<dbReference type="PANTHER" id="PTHR30124">
    <property type="entry name" value="MEMBRANE-BOUND LYTIC MUREIN TRANSGLYCOSYLASE A"/>
    <property type="match status" value="1"/>
</dbReference>
<evidence type="ECO:0000313" key="9">
    <source>
        <dbReference type="Proteomes" id="UP000721442"/>
    </source>
</evidence>
<reference evidence="8" key="2">
    <citation type="journal article" date="2021" name="PeerJ">
        <title>Extensive microbial diversity within the chicken gut microbiome revealed by metagenomics and culture.</title>
        <authorList>
            <person name="Gilroy R."/>
            <person name="Ravi A."/>
            <person name="Getino M."/>
            <person name="Pursley I."/>
            <person name="Horton D.L."/>
            <person name="Alikhan N.F."/>
            <person name="Baker D."/>
            <person name="Gharbi K."/>
            <person name="Hall N."/>
            <person name="Watson M."/>
            <person name="Adriaenssens E.M."/>
            <person name="Foster-Nyarko E."/>
            <person name="Jarju S."/>
            <person name="Secka A."/>
            <person name="Antonio M."/>
            <person name="Oren A."/>
            <person name="Chaudhuri R.R."/>
            <person name="La Ragione R."/>
            <person name="Hildebrand F."/>
            <person name="Pallen M.J."/>
        </authorList>
    </citation>
    <scope>NUCLEOTIDE SEQUENCE</scope>
    <source>
        <strain evidence="8">B1-16210</strain>
    </source>
</reference>
<evidence type="ECO:0000256" key="2">
    <source>
        <dbReference type="ARBA" id="ARBA00012587"/>
    </source>
</evidence>
<evidence type="ECO:0000256" key="3">
    <source>
        <dbReference type="ARBA" id="ARBA00023239"/>
    </source>
</evidence>
<dbReference type="SMART" id="SM00925">
    <property type="entry name" value="MltA"/>
    <property type="match status" value="1"/>
</dbReference>
<dbReference type="PROSITE" id="PS51257">
    <property type="entry name" value="PROKAR_LIPOPROTEIN"/>
    <property type="match status" value="1"/>
</dbReference>
<dbReference type="Gene3D" id="2.40.40.10">
    <property type="entry name" value="RlpA-like domain"/>
    <property type="match status" value="2"/>
</dbReference>
<comment type="catalytic activity">
    <reaction evidence="1">
        <text>Exolytic cleavage of the (1-&gt;4)-beta-glycosidic linkage between N-acetylmuramic acid (MurNAc) and N-acetylglucosamine (GlcNAc) residues in peptidoglycan, from either the reducing or the non-reducing ends of the peptidoglycan chains, with concomitant formation of a 1,6-anhydrobond in the MurNAc residue.</text>
        <dbReference type="EC" id="4.2.2.n1"/>
    </reaction>
</comment>
<proteinExistence type="predicted"/>
<keyword evidence="4" id="KW-0961">Cell wall biogenesis/degradation</keyword>
<evidence type="ECO:0000256" key="5">
    <source>
        <dbReference type="ARBA" id="ARBA00030918"/>
    </source>
</evidence>
<dbReference type="PIRSF" id="PIRSF019422">
    <property type="entry name" value="MltA"/>
    <property type="match status" value="1"/>
</dbReference>
<dbReference type="GO" id="GO:0004553">
    <property type="term" value="F:hydrolase activity, hydrolyzing O-glycosyl compounds"/>
    <property type="evidence" value="ECO:0007669"/>
    <property type="project" value="InterPro"/>
</dbReference>
<dbReference type="GO" id="GO:0019867">
    <property type="term" value="C:outer membrane"/>
    <property type="evidence" value="ECO:0007669"/>
    <property type="project" value="InterPro"/>
</dbReference>